<dbReference type="SMART" id="SM00825">
    <property type="entry name" value="PKS_KS"/>
    <property type="match status" value="1"/>
</dbReference>
<dbReference type="PROSITE" id="PS50075">
    <property type="entry name" value="CARRIER"/>
    <property type="match status" value="1"/>
</dbReference>
<evidence type="ECO:0000256" key="1">
    <source>
        <dbReference type="ARBA" id="ARBA00022450"/>
    </source>
</evidence>
<dbReference type="Pfam" id="PF14765">
    <property type="entry name" value="PS-DH"/>
    <property type="match status" value="1"/>
</dbReference>
<accession>A0A6A5Z6C7</accession>
<feature type="region of interest" description="N-terminal hotdog fold" evidence="9">
    <location>
        <begin position="937"/>
        <end position="1065"/>
    </location>
</feature>
<dbReference type="InterPro" id="IPR020806">
    <property type="entry name" value="PKS_PP-bd"/>
</dbReference>
<evidence type="ECO:0000259" key="13">
    <source>
        <dbReference type="PROSITE" id="PS52019"/>
    </source>
</evidence>
<keyword evidence="8" id="KW-0012">Acyltransferase</keyword>
<dbReference type="InterPro" id="IPR049900">
    <property type="entry name" value="PKS_mFAS_DH"/>
</dbReference>
<dbReference type="InterPro" id="IPR013154">
    <property type="entry name" value="ADH-like_N"/>
</dbReference>
<feature type="active site" description="Proton acceptor; for dehydratase activity" evidence="9">
    <location>
        <position position="969"/>
    </location>
</feature>
<feature type="domain" description="Ketosynthase family 3 (KS3)" evidence="12">
    <location>
        <begin position="47"/>
        <end position="467"/>
    </location>
</feature>
<dbReference type="GO" id="GO:0032259">
    <property type="term" value="P:methylation"/>
    <property type="evidence" value="ECO:0007669"/>
    <property type="project" value="UniProtKB-KW"/>
</dbReference>
<dbReference type="GO" id="GO:1901336">
    <property type="term" value="P:lactone biosynthetic process"/>
    <property type="evidence" value="ECO:0007669"/>
    <property type="project" value="UniProtKB-ARBA"/>
</dbReference>
<dbReference type="GO" id="GO:0016491">
    <property type="term" value="F:oxidoreductase activity"/>
    <property type="evidence" value="ECO:0007669"/>
    <property type="project" value="UniProtKB-KW"/>
</dbReference>
<dbReference type="InterPro" id="IPR042104">
    <property type="entry name" value="PKS_dehydratase_sf"/>
</dbReference>
<evidence type="ECO:0000313" key="14">
    <source>
        <dbReference type="EMBL" id="KAF2113891.1"/>
    </source>
</evidence>
<dbReference type="InterPro" id="IPR050091">
    <property type="entry name" value="PKS_NRPS_Biosynth_Enz"/>
</dbReference>
<keyword evidence="2" id="KW-0597">Phosphoprotein</keyword>
<dbReference type="SUPFAM" id="SSF47336">
    <property type="entry name" value="ACP-like"/>
    <property type="match status" value="1"/>
</dbReference>
<dbReference type="InterPro" id="IPR014030">
    <property type="entry name" value="Ketoacyl_synth_N"/>
</dbReference>
<evidence type="ECO:0000256" key="9">
    <source>
        <dbReference type="PROSITE-ProRule" id="PRU01363"/>
    </source>
</evidence>
<keyword evidence="5" id="KW-0521">NADP</keyword>
<dbReference type="Pfam" id="PF23114">
    <property type="entry name" value="NAD-bd_HRPKS_sdrA"/>
    <property type="match status" value="1"/>
</dbReference>
<dbReference type="InterPro" id="IPR013968">
    <property type="entry name" value="PKS_KR"/>
</dbReference>
<dbReference type="InterPro" id="IPR036291">
    <property type="entry name" value="NAD(P)-bd_dom_sf"/>
</dbReference>
<evidence type="ECO:0000256" key="6">
    <source>
        <dbReference type="ARBA" id="ARBA00023002"/>
    </source>
</evidence>
<dbReference type="GO" id="GO:0006633">
    <property type="term" value="P:fatty acid biosynthetic process"/>
    <property type="evidence" value="ECO:0007669"/>
    <property type="project" value="TreeGrafter"/>
</dbReference>
<dbReference type="Gene3D" id="3.90.180.10">
    <property type="entry name" value="Medium-chain alcohol dehydrogenases, catalytic domain"/>
    <property type="match status" value="1"/>
</dbReference>
<evidence type="ECO:0000259" key="11">
    <source>
        <dbReference type="PROSITE" id="PS50075"/>
    </source>
</evidence>
<dbReference type="SUPFAM" id="SSF51735">
    <property type="entry name" value="NAD(P)-binding Rossmann-fold domains"/>
    <property type="match status" value="2"/>
</dbReference>
<keyword evidence="6" id="KW-0560">Oxidoreductase</keyword>
<evidence type="ECO:0000256" key="5">
    <source>
        <dbReference type="ARBA" id="ARBA00022857"/>
    </source>
</evidence>
<dbReference type="InterPro" id="IPR036736">
    <property type="entry name" value="ACP-like_sf"/>
</dbReference>
<dbReference type="GO" id="GO:0008168">
    <property type="term" value="F:methyltransferase activity"/>
    <property type="evidence" value="ECO:0007669"/>
    <property type="project" value="UniProtKB-KW"/>
</dbReference>
<dbReference type="Pfam" id="PF00550">
    <property type="entry name" value="PP-binding"/>
    <property type="match status" value="1"/>
</dbReference>
<dbReference type="SMART" id="SM00829">
    <property type="entry name" value="PKS_ER"/>
    <property type="match status" value="1"/>
</dbReference>
<evidence type="ECO:0000256" key="10">
    <source>
        <dbReference type="SAM" id="MobiDB-lite"/>
    </source>
</evidence>
<dbReference type="InterPro" id="IPR049551">
    <property type="entry name" value="PKS_DH_C"/>
</dbReference>
<evidence type="ECO:0000259" key="12">
    <source>
        <dbReference type="PROSITE" id="PS52004"/>
    </source>
</evidence>
<dbReference type="InterPro" id="IPR014043">
    <property type="entry name" value="Acyl_transferase_dom"/>
</dbReference>
<dbReference type="SUPFAM" id="SSF52151">
    <property type="entry name" value="FabD/lysophospholipase-like"/>
    <property type="match status" value="1"/>
</dbReference>
<dbReference type="InterPro" id="IPR011032">
    <property type="entry name" value="GroES-like_sf"/>
</dbReference>
<feature type="region of interest" description="Disordered" evidence="10">
    <location>
        <begin position="22"/>
        <end position="43"/>
    </location>
</feature>
<dbReference type="InterPro" id="IPR049552">
    <property type="entry name" value="PKS_DH_N"/>
</dbReference>
<dbReference type="InterPro" id="IPR016036">
    <property type="entry name" value="Malonyl_transacylase_ACP-bd"/>
</dbReference>
<dbReference type="InterPro" id="IPR056501">
    <property type="entry name" value="NAD-bd_HRPKS_sdrA"/>
</dbReference>
<dbReference type="SUPFAM" id="SSF53901">
    <property type="entry name" value="Thiolase-like"/>
    <property type="match status" value="1"/>
</dbReference>
<dbReference type="InterPro" id="IPR013149">
    <property type="entry name" value="ADH-like_C"/>
</dbReference>
<dbReference type="InterPro" id="IPR013217">
    <property type="entry name" value="Methyltransf_12"/>
</dbReference>
<dbReference type="Pfam" id="PF08240">
    <property type="entry name" value="ADH_N"/>
    <property type="match status" value="1"/>
</dbReference>
<evidence type="ECO:0000256" key="4">
    <source>
        <dbReference type="ARBA" id="ARBA00022679"/>
    </source>
</evidence>
<dbReference type="InterPro" id="IPR001227">
    <property type="entry name" value="Ac_transferase_dom_sf"/>
</dbReference>
<dbReference type="InterPro" id="IPR032821">
    <property type="entry name" value="PKS_assoc"/>
</dbReference>
<feature type="region of interest" description="C-terminal hotdog fold" evidence="9">
    <location>
        <begin position="1075"/>
        <end position="1219"/>
    </location>
</feature>
<dbReference type="InterPro" id="IPR029063">
    <property type="entry name" value="SAM-dependent_MTases_sf"/>
</dbReference>
<feature type="domain" description="Carrier" evidence="11">
    <location>
        <begin position="2424"/>
        <end position="2500"/>
    </location>
</feature>
<dbReference type="InterPro" id="IPR020841">
    <property type="entry name" value="PKS_Beta-ketoAc_synthase_dom"/>
</dbReference>
<feature type="domain" description="PKS/mFAS DH" evidence="13">
    <location>
        <begin position="937"/>
        <end position="1219"/>
    </location>
</feature>
<dbReference type="Proteomes" id="UP000799770">
    <property type="component" value="Unassembled WGS sequence"/>
</dbReference>
<dbReference type="GO" id="GO:0044550">
    <property type="term" value="P:secondary metabolite biosynthetic process"/>
    <property type="evidence" value="ECO:0007669"/>
    <property type="project" value="UniProtKB-ARBA"/>
</dbReference>
<dbReference type="InterPro" id="IPR009081">
    <property type="entry name" value="PP-bd_ACP"/>
</dbReference>
<dbReference type="Pfam" id="PF08242">
    <property type="entry name" value="Methyltransf_12"/>
    <property type="match status" value="1"/>
</dbReference>
<dbReference type="InterPro" id="IPR057326">
    <property type="entry name" value="KR_dom"/>
</dbReference>
<dbReference type="OrthoDB" id="329835at2759"/>
<dbReference type="InterPro" id="IPR020807">
    <property type="entry name" value="PKS_DH"/>
</dbReference>
<dbReference type="SMART" id="SM00826">
    <property type="entry name" value="PKS_DH"/>
    <property type="match status" value="1"/>
</dbReference>
<dbReference type="Gene3D" id="3.40.50.720">
    <property type="entry name" value="NAD(P)-binding Rossmann-like Domain"/>
    <property type="match status" value="2"/>
</dbReference>
<dbReference type="Gene3D" id="3.10.129.110">
    <property type="entry name" value="Polyketide synthase dehydratase"/>
    <property type="match status" value="1"/>
</dbReference>
<keyword evidence="4" id="KW-0808">Transferase</keyword>
<reference evidence="14" key="1">
    <citation type="journal article" date="2020" name="Stud. Mycol.">
        <title>101 Dothideomycetes genomes: a test case for predicting lifestyles and emergence of pathogens.</title>
        <authorList>
            <person name="Haridas S."/>
            <person name="Albert R."/>
            <person name="Binder M."/>
            <person name="Bloem J."/>
            <person name="Labutti K."/>
            <person name="Salamov A."/>
            <person name="Andreopoulos B."/>
            <person name="Baker S."/>
            <person name="Barry K."/>
            <person name="Bills G."/>
            <person name="Bluhm B."/>
            <person name="Cannon C."/>
            <person name="Castanera R."/>
            <person name="Culley D."/>
            <person name="Daum C."/>
            <person name="Ezra D."/>
            <person name="Gonzalez J."/>
            <person name="Henrissat B."/>
            <person name="Kuo A."/>
            <person name="Liang C."/>
            <person name="Lipzen A."/>
            <person name="Lutzoni F."/>
            <person name="Magnuson J."/>
            <person name="Mondo S."/>
            <person name="Nolan M."/>
            <person name="Ohm R."/>
            <person name="Pangilinan J."/>
            <person name="Park H.-J."/>
            <person name="Ramirez L."/>
            <person name="Alfaro M."/>
            <person name="Sun H."/>
            <person name="Tritt A."/>
            <person name="Yoshinaga Y."/>
            <person name="Zwiers L.-H."/>
            <person name="Turgeon B."/>
            <person name="Goodwin S."/>
            <person name="Spatafora J."/>
            <person name="Crous P."/>
            <person name="Grigoriev I."/>
        </authorList>
    </citation>
    <scope>NUCLEOTIDE SEQUENCE</scope>
    <source>
        <strain evidence="14">CBS 627.86</strain>
    </source>
</reference>
<dbReference type="Pfam" id="PF08659">
    <property type="entry name" value="KR"/>
    <property type="match status" value="1"/>
</dbReference>
<evidence type="ECO:0000256" key="2">
    <source>
        <dbReference type="ARBA" id="ARBA00022553"/>
    </source>
</evidence>
<proteinExistence type="predicted"/>
<dbReference type="EMBL" id="ML977327">
    <property type="protein sequence ID" value="KAF2113891.1"/>
    <property type="molecule type" value="Genomic_DNA"/>
</dbReference>
<dbReference type="CDD" id="cd05195">
    <property type="entry name" value="enoyl_red"/>
    <property type="match status" value="1"/>
</dbReference>
<dbReference type="PROSITE" id="PS52004">
    <property type="entry name" value="KS3_2"/>
    <property type="match status" value="1"/>
</dbReference>
<dbReference type="InterPro" id="IPR020843">
    <property type="entry name" value="ER"/>
</dbReference>
<keyword evidence="1" id="KW-0596">Phosphopantetheine</keyword>
<dbReference type="Pfam" id="PF02801">
    <property type="entry name" value="Ketoacyl-synt_C"/>
    <property type="match status" value="1"/>
</dbReference>
<dbReference type="Pfam" id="PF00109">
    <property type="entry name" value="ketoacyl-synt"/>
    <property type="match status" value="1"/>
</dbReference>
<protein>
    <submittedName>
        <fullName evidence="14">Polyketide synthase 1</fullName>
    </submittedName>
</protein>
<dbReference type="SMART" id="SM00827">
    <property type="entry name" value="PKS_AT"/>
    <property type="match status" value="1"/>
</dbReference>
<dbReference type="SUPFAM" id="SSF55048">
    <property type="entry name" value="Probable ACP-binding domain of malonyl-CoA ACP transacylase"/>
    <property type="match status" value="1"/>
</dbReference>
<dbReference type="SMART" id="SM00822">
    <property type="entry name" value="PKS_KR"/>
    <property type="match status" value="1"/>
</dbReference>
<dbReference type="InterPro" id="IPR016039">
    <property type="entry name" value="Thiolase-like"/>
</dbReference>
<evidence type="ECO:0000313" key="15">
    <source>
        <dbReference type="Proteomes" id="UP000799770"/>
    </source>
</evidence>
<organism evidence="14 15">
    <name type="scientific">Lophiotrema nucula</name>
    <dbReference type="NCBI Taxonomy" id="690887"/>
    <lineage>
        <taxon>Eukaryota</taxon>
        <taxon>Fungi</taxon>
        <taxon>Dikarya</taxon>
        <taxon>Ascomycota</taxon>
        <taxon>Pezizomycotina</taxon>
        <taxon>Dothideomycetes</taxon>
        <taxon>Pleosporomycetidae</taxon>
        <taxon>Pleosporales</taxon>
        <taxon>Lophiotremataceae</taxon>
        <taxon>Lophiotrema</taxon>
    </lineage>
</organism>
<dbReference type="GO" id="GO:0031177">
    <property type="term" value="F:phosphopantetheine binding"/>
    <property type="evidence" value="ECO:0007669"/>
    <property type="project" value="InterPro"/>
</dbReference>
<name>A0A6A5Z6C7_9PLEO</name>
<dbReference type="SUPFAM" id="SSF53335">
    <property type="entry name" value="S-adenosyl-L-methionine-dependent methyltransferases"/>
    <property type="match status" value="1"/>
</dbReference>
<dbReference type="Pfam" id="PF00698">
    <property type="entry name" value="Acyl_transf_1"/>
    <property type="match status" value="1"/>
</dbReference>
<evidence type="ECO:0000256" key="3">
    <source>
        <dbReference type="ARBA" id="ARBA00022603"/>
    </source>
</evidence>
<dbReference type="SMART" id="SM00823">
    <property type="entry name" value="PKS_PP"/>
    <property type="match status" value="1"/>
</dbReference>
<dbReference type="Gene3D" id="1.10.1200.10">
    <property type="entry name" value="ACP-like"/>
    <property type="match status" value="1"/>
</dbReference>
<dbReference type="PANTHER" id="PTHR43775">
    <property type="entry name" value="FATTY ACID SYNTHASE"/>
    <property type="match status" value="1"/>
</dbReference>
<dbReference type="PANTHER" id="PTHR43775:SF49">
    <property type="entry name" value="SYNTHASE, PUTATIVE (JCVI)-RELATED"/>
    <property type="match status" value="1"/>
</dbReference>
<dbReference type="Gene3D" id="3.40.50.150">
    <property type="entry name" value="Vaccinia Virus protein VP39"/>
    <property type="match status" value="1"/>
</dbReference>
<dbReference type="Pfam" id="PF00107">
    <property type="entry name" value="ADH_zinc_N"/>
    <property type="match status" value="1"/>
</dbReference>
<keyword evidence="7" id="KW-0511">Multifunctional enzyme</keyword>
<evidence type="ECO:0000256" key="8">
    <source>
        <dbReference type="ARBA" id="ARBA00023315"/>
    </source>
</evidence>
<dbReference type="FunFam" id="3.40.50.720:FF:000209">
    <property type="entry name" value="Polyketide synthase Pks12"/>
    <property type="match status" value="1"/>
</dbReference>
<dbReference type="InterPro" id="IPR014031">
    <property type="entry name" value="Ketoacyl_synth_C"/>
</dbReference>
<evidence type="ECO:0000256" key="7">
    <source>
        <dbReference type="ARBA" id="ARBA00023268"/>
    </source>
</evidence>
<dbReference type="CDD" id="cd00833">
    <property type="entry name" value="PKS"/>
    <property type="match status" value="1"/>
</dbReference>
<dbReference type="Pfam" id="PF21089">
    <property type="entry name" value="PKS_DH_N"/>
    <property type="match status" value="1"/>
</dbReference>
<dbReference type="SUPFAM" id="SSF50129">
    <property type="entry name" value="GroES-like"/>
    <property type="match status" value="1"/>
</dbReference>
<dbReference type="Pfam" id="PF16197">
    <property type="entry name" value="KAsynt_C_assoc"/>
    <property type="match status" value="1"/>
</dbReference>
<dbReference type="Gene3D" id="3.40.366.10">
    <property type="entry name" value="Malonyl-Coenzyme A Acyl Carrier Protein, domain 2"/>
    <property type="match status" value="1"/>
</dbReference>
<gene>
    <name evidence="14" type="ORF">BDV96DRAFT_662160</name>
</gene>
<dbReference type="InterPro" id="IPR016035">
    <property type="entry name" value="Acyl_Trfase/lysoPLipase"/>
</dbReference>
<dbReference type="Gene3D" id="3.40.47.10">
    <property type="match status" value="1"/>
</dbReference>
<keyword evidence="3" id="KW-0489">Methyltransferase</keyword>
<dbReference type="PROSITE" id="PS52019">
    <property type="entry name" value="PKS_MFAS_DH"/>
    <property type="match status" value="1"/>
</dbReference>
<sequence>MTADSGKPETVTIAATEAVAPPRFSDMNGLPNGEHVTNGDEKLKPPVEPVAICGMAMRLPGGVRNAEDFWDMLYNKRSGRCLVPKNRYNADAWYGPGKIGHVASKYGYFLDDVELHHTDASFWTMSKQEIEAMDPQQRLTLEMVYECLQNAGQKPSALRGARVGVYLGTFEGDWLELDGRDPQHYHMYRLTGYGDYMSANRIHYEFGFTGPSVTIRTACSSSLTGLHDACQALFSGECDSAVVACANLIFSPRTTVTMQEQGVMSLTGYCKTFDADADGYARGEAVSAIYVKKLSDAIRDGDPIRSIVRSTAINAGGRASTLTAPNTAAHEYLIRRGHEVAGITDLSKTAMIECHGTGTAVGDPIETNAVANVFGDWGCYIGSVKTNLGHSEGASGLSSIIKMTLALEKSTIPPNLNFKTPNPNIPFESRKLKVPTEPLPWPTDKKELVGVNSFGIGGSNAHVLLESAKSYGIPQAHLNTGSEDNAELVPRLLYFSAKHPESLKTTIADHESYFLAHPESLDDMSYSLAAKRELLPWRAFSVTDGEDSWDTSPPSRAGDKSPTQKLFVFTGQGAQYAQMGKALITRMPRFRNSIMALDEALLSAKGPPEWKLLTEILRPKKTSRLSRAEFSQPCTTAIQIALVDLLSSYGIHPSAVVGHSSGEIAAAYAAGALTASDAIITAYQRGRIMSLLDTDRPGGMAAVGLGRDEAVPFLKPGVLIGCENSPESVTLTGDKKPLEEVLCSIRKAHPDVLARTLHVDRAYHSHHMETVADRYLASLPEVMQSAVPQISFYSTVYSKLIRAKGELGSQYWVQNLISEVRFSSSISNIMRDIPQPKVFIELGPHSALAGPLRQILRHHKSNDEYVSTLTRGGNAYVDILKAAGSLWLRNVNFDVMATIPQGKFLTNLPLYPWHYDEVLWHESRLSKDWRLRPFPHHDLLGSRILESTDSSPSWRNILRLDVVPWIKEHEVAGDIVFPGVGYLCMAGEAIRQLTGARDFTAHQVHIKNALVMHQGVDVELITTLHRESLTSTHDSDWYHFTVCSLDRDNWIKHIFGRIRAGTEYTREASNPKQLPRILSRRSWYRKMRQQGLEYGPRFMGLRDMSADPVKRQLVASIESVVPSDESLYAIHPTIMDCFMQALVPAHFNGLTRRFDMLGIPTYVEELYVGPARGEIQIQATADDSPKGALSGHVIGLSEGHVVLEFKGVSTSAIADTNELEGDRCAAVELEWKKDINCLTDISKLMKLSADRTALHQILDEFAVLCMLECDAAMRFVEPHTDYLCNYKAWLAETVSEIAQGQYHGVENAAQLSSLDPSARRLRIASLLSELERTDARAPSLAIHRIFDAAAGILSGDINELELLLADNVLHQLYDFMQNTDYAELIELIGHNKPNMRVLEIGAGTGGTTATILPLLQSAYSERMYLSYVYSDVSAGFFMTAKDRFKDYPGVQYQTLDISQDPLEQGFEPGTFDLVIACNVLHATPSLQQTLKNVRTLMHPRGRLLLQELHPATKWINFIMGVLPGWWLGQVDGRTPEPYVTPERWDNELRSAGFDGTSVSFPDGYLINNIISSPTVADRNVPRVSILHNGSQESDLLRIQNLLRSSGVDTGVCTLDDVPIAGQDIVSILDLAQPFLHDLDEQTFKRFRKYVSSLHKSGILWITGACQINCKDPRFSMVIGLSRVLRSEMSLDFAVLEMDSFDDQAIETVPTVLDQFLGRLDEDHVNATSEWAVVNGEIFTSRYHFIHVEKELEATPSRSSHKKLEQRRPGMLDTLYWKSSDDGPVPQEREVAIDVCAVGLNFKDVLIASGVVTEKSAIGRGFGFEGSGIVAAVGAGVSTCSVGDRVLFCCSGSFATRTVIDERLACVMPDTLTFEEAATIPTVYGTAIHCLVTAGHLRQGESILIHAATGGVGIAALYIARMIGAEIYCTVGSDAKRQFLTDTFNIPTDRIFNSRDSSFLPAVLNATSGRGVDVVLNSLSGGLLHASWNCVAEFGRFVEIGRRDFVGQGKLAMEQFLENRSFVGFDMSAVIDKRPQMVQDLMVTAMRFHTQGYIKPISPMHVYSTTNVQEPLRIMQKANHIGKNVVLMPDNFETIEAEPRRSRLQLRQDRAYLFVGGFGGIGKAMSTWLAERGVKQLIFLSRLAGEISSEDPFRRELHALGCKTTVISGSVTNYEDVLKAVHATELPIGGVLQASMVLQDGNFVDMGWDQWQAAVLPKVQGTWNLHNALLTQSEPLEQFFLFSSAGAMGGQLGQSNYNSGNTFLDAFVQYRQSLGLAASTVNIGVVEDVGYVNDNPAVLDALRATSQYLLRETELLASVELMLQRSDSSNVCRLHDVPPAKTRSPRFVNHAQIGTGMRSTLPILADNNRTIWRKDPRMLVYHNIEEGAYAETTATDGSGDAVFRQFIKEASSNMTVLKNPDTATTLSREIGRTLFRFLLRGEDFDPDTAIEEPLANIGIDSLISIEVRNWIRRTLGIELPVLEIVKSENIRQLGGKAQLKLVEKLEARM</sequence>
<dbReference type="GO" id="GO:0004312">
    <property type="term" value="F:fatty acid synthase activity"/>
    <property type="evidence" value="ECO:0007669"/>
    <property type="project" value="TreeGrafter"/>
</dbReference>
<feature type="active site" description="Proton donor; for dehydratase activity" evidence="9">
    <location>
        <position position="1136"/>
    </location>
</feature>
<keyword evidence="15" id="KW-1185">Reference proteome</keyword>